<dbReference type="PANTHER" id="PTHR21310:SF13">
    <property type="entry name" value="AMINOGLYCOSIDE PHOSPHOTRANSFERASE DOMAIN-CONTAINING PROTEIN"/>
    <property type="match status" value="1"/>
</dbReference>
<dbReference type="Gene3D" id="3.90.1200.10">
    <property type="match status" value="1"/>
</dbReference>
<dbReference type="InterPro" id="IPR002575">
    <property type="entry name" value="Aminoglycoside_PTrfase"/>
</dbReference>
<dbReference type="OMA" id="LACYERE"/>
<accession>A0A1C7MEB7</accession>
<dbReference type="SUPFAM" id="SSF56112">
    <property type="entry name" value="Protein kinase-like (PK-like)"/>
    <property type="match status" value="1"/>
</dbReference>
<organism evidence="2 3">
    <name type="scientific">Grifola frondosa</name>
    <name type="common">Maitake</name>
    <name type="synonym">Polyporus frondosus</name>
    <dbReference type="NCBI Taxonomy" id="5627"/>
    <lineage>
        <taxon>Eukaryota</taxon>
        <taxon>Fungi</taxon>
        <taxon>Dikarya</taxon>
        <taxon>Basidiomycota</taxon>
        <taxon>Agaricomycotina</taxon>
        <taxon>Agaricomycetes</taxon>
        <taxon>Polyporales</taxon>
        <taxon>Grifolaceae</taxon>
        <taxon>Grifola</taxon>
    </lineage>
</organism>
<dbReference type="EMBL" id="LUGG01000004">
    <property type="protein sequence ID" value="OBZ75253.1"/>
    <property type="molecule type" value="Genomic_DNA"/>
</dbReference>
<dbReference type="InterPro" id="IPR051678">
    <property type="entry name" value="AGP_Transferase"/>
</dbReference>
<dbReference type="OrthoDB" id="10003767at2759"/>
<sequence length="428" mass="48028">MASIPSAATLSKQYISEILNRTRRDLREASERVASSLNLDALKLAGSMVSGCPCTGIYLTAQGGYNQIYMLTFEGYPDLIARVNGNCPLRLAATLEFLRNNTSIPVPKVLAIETNPHNPVNARYTIQERILGRSLGSVWPSLTSQQIETVVAQVAEFEAQLMQTHFPAIGCLLKDVDGQFSVGRMGFPCVSTYNLRGDTGPWTSSLDWIKAQLSAELIGLDDTDKWMLERANCRFRNGDAENTDLSQLHHYFMMLYRLLLRGVEQLSQVLHSDDCDPPSVPFVLHHDDLEIGNIMVAYDDPTRVVAIVDWEGSHVVPLWVPVTCDRLLMGSLPEGDQLRGLQELRQSIHERLAPIADRARRLPVYLSYLLYLASGDLSKLENVTTMKADFRSWLAPMSEQYVRCFDELLTFINADDQHSMIDPNSYRG</sequence>
<dbReference type="AlphaFoldDB" id="A0A1C7MEB7"/>
<comment type="caution">
    <text evidence="2">The sequence shown here is derived from an EMBL/GenBank/DDBJ whole genome shotgun (WGS) entry which is preliminary data.</text>
</comment>
<dbReference type="Pfam" id="PF01636">
    <property type="entry name" value="APH"/>
    <property type="match status" value="1"/>
</dbReference>
<reference evidence="2 3" key="1">
    <citation type="submission" date="2016-03" db="EMBL/GenBank/DDBJ databases">
        <title>Whole genome sequencing of Grifola frondosa 9006-11.</title>
        <authorList>
            <person name="Min B."/>
            <person name="Park H."/>
            <person name="Kim J.-G."/>
            <person name="Cho H."/>
            <person name="Oh Y.-L."/>
            <person name="Kong W.-S."/>
            <person name="Choi I.-G."/>
        </authorList>
    </citation>
    <scope>NUCLEOTIDE SEQUENCE [LARGE SCALE GENOMIC DNA]</scope>
    <source>
        <strain evidence="2 3">9006-11</strain>
    </source>
</reference>
<keyword evidence="3" id="KW-1185">Reference proteome</keyword>
<gene>
    <name evidence="2" type="primary">AIM9_0</name>
    <name evidence="2" type="ORF">A0H81_04640</name>
</gene>
<dbReference type="InterPro" id="IPR011009">
    <property type="entry name" value="Kinase-like_dom_sf"/>
</dbReference>
<feature type="domain" description="Aminoglycoside phosphotransferase" evidence="1">
    <location>
        <begin position="92"/>
        <end position="317"/>
    </location>
</feature>
<protein>
    <submittedName>
        <fullName evidence="2">Altered inheritance of mitochondria protein 9, mitochondrial</fullName>
    </submittedName>
</protein>
<name>A0A1C7MEB7_GRIFR</name>
<proteinExistence type="predicted"/>
<evidence type="ECO:0000259" key="1">
    <source>
        <dbReference type="Pfam" id="PF01636"/>
    </source>
</evidence>
<evidence type="ECO:0000313" key="2">
    <source>
        <dbReference type="EMBL" id="OBZ75253.1"/>
    </source>
</evidence>
<dbReference type="PANTHER" id="PTHR21310">
    <property type="entry name" value="AMINOGLYCOSIDE PHOSPHOTRANSFERASE-RELATED-RELATED"/>
    <property type="match status" value="1"/>
</dbReference>
<dbReference type="Proteomes" id="UP000092993">
    <property type="component" value="Unassembled WGS sequence"/>
</dbReference>
<evidence type="ECO:0000313" key="3">
    <source>
        <dbReference type="Proteomes" id="UP000092993"/>
    </source>
</evidence>